<feature type="domain" description="ASX DEUBAD" evidence="2">
    <location>
        <begin position="236"/>
        <end position="334"/>
    </location>
</feature>
<dbReference type="Pfam" id="PF13919">
    <property type="entry name" value="ASXH"/>
    <property type="match status" value="1"/>
</dbReference>
<dbReference type="EMBL" id="JAWRVI010000005">
    <property type="protein sequence ID" value="KAK4093655.1"/>
    <property type="molecule type" value="Genomic_DNA"/>
</dbReference>
<accession>A0ABR0CBL8</accession>
<evidence type="ECO:0000256" key="1">
    <source>
        <dbReference type="SAM" id="MobiDB-lite"/>
    </source>
</evidence>
<proteinExistence type="predicted"/>
<feature type="region of interest" description="Disordered" evidence="1">
    <location>
        <begin position="182"/>
        <end position="209"/>
    </location>
</feature>
<protein>
    <recommendedName>
        <fullName evidence="2">ASX DEUBAD domain-containing protein</fullName>
    </recommendedName>
</protein>
<gene>
    <name evidence="3" type="ORF">Purlil1_1989</name>
</gene>
<reference evidence="3 4" key="1">
    <citation type="journal article" date="2024" name="Microbiol. Resour. Announc.">
        <title>Genome annotations for the ascomycete fungi Trichoderma harzianum, Trichoderma aggressivum, and Purpureocillium lilacinum.</title>
        <authorList>
            <person name="Beijen E.P.W."/>
            <person name="Ohm R.A."/>
        </authorList>
    </citation>
    <scope>NUCLEOTIDE SEQUENCE [LARGE SCALE GENOMIC DNA]</scope>
    <source>
        <strain evidence="3 4">CBS 150709</strain>
    </source>
</reference>
<evidence type="ECO:0000259" key="2">
    <source>
        <dbReference type="Pfam" id="PF13919"/>
    </source>
</evidence>
<dbReference type="InterPro" id="IPR028020">
    <property type="entry name" value="ASX_DEUBAD_dom"/>
</dbReference>
<name>A0ABR0CBL8_PURLI</name>
<comment type="caution">
    <text evidence="3">The sequence shown here is derived from an EMBL/GenBank/DDBJ whole genome shotgun (WGS) entry which is preliminary data.</text>
</comment>
<organism evidence="3 4">
    <name type="scientific">Purpureocillium lilacinum</name>
    <name type="common">Paecilomyces lilacinus</name>
    <dbReference type="NCBI Taxonomy" id="33203"/>
    <lineage>
        <taxon>Eukaryota</taxon>
        <taxon>Fungi</taxon>
        <taxon>Dikarya</taxon>
        <taxon>Ascomycota</taxon>
        <taxon>Pezizomycotina</taxon>
        <taxon>Sordariomycetes</taxon>
        <taxon>Hypocreomycetidae</taxon>
        <taxon>Hypocreales</taxon>
        <taxon>Ophiocordycipitaceae</taxon>
        <taxon>Purpureocillium</taxon>
    </lineage>
</organism>
<keyword evidence="4" id="KW-1185">Reference proteome</keyword>
<evidence type="ECO:0000313" key="3">
    <source>
        <dbReference type="EMBL" id="KAK4093655.1"/>
    </source>
</evidence>
<evidence type="ECO:0000313" key="4">
    <source>
        <dbReference type="Proteomes" id="UP001287286"/>
    </source>
</evidence>
<sequence>MPRSRIAAIAVADDLMNGAPRGASILPALRLPLAGDSGQDAAIDRAVQVGEEGALRVNCYRAAKWNAIVRDGPLTVACHRSPNLVNAEESSPLSPPSKFRHRHLDFHHRRRRFYLIYRDRKFALQQASHTLSSTQQASHRPSKLEESITQTFILTHRARTLSSYTKSNRDYAPAINQACARRQAQGRQVSESHREAAHRPQVRPGDGRSLRTASSLQALSDERLFPLSITTAHRFHLQRILTNPKARDVLTSEEWAEITALFPVASPPPADTEPSVATLANDPGFRHTCATYSENLAEGRHDAGWLECAWTAQARRKAGAFDAHLAAKFEDEWGVAAPQAQSEE</sequence>
<dbReference type="Proteomes" id="UP001287286">
    <property type="component" value="Unassembled WGS sequence"/>
</dbReference>